<feature type="transmembrane region" description="Helical" evidence="1">
    <location>
        <begin position="31"/>
        <end position="52"/>
    </location>
</feature>
<accession>A0AAP4D6B7</accession>
<reference evidence="3 4" key="1">
    <citation type="submission" date="2023-03" db="EMBL/GenBank/DDBJ databases">
        <title>YIM 152171 draft genome.</title>
        <authorList>
            <person name="Yang Z."/>
        </authorList>
    </citation>
    <scope>NUCLEOTIDE SEQUENCE [LARGE SCALE GENOMIC DNA]</scope>
    <source>
        <strain evidence="3 4">YIM 152171</strain>
    </source>
</reference>
<keyword evidence="1" id="KW-1133">Transmembrane helix</keyword>
<gene>
    <name evidence="3" type="ORF">PZ740_12810</name>
</gene>
<dbReference type="Proteomes" id="UP001301140">
    <property type="component" value="Unassembled WGS sequence"/>
</dbReference>
<dbReference type="AlphaFoldDB" id="A0AAP4D6B7"/>
<evidence type="ECO:0000256" key="1">
    <source>
        <dbReference type="SAM" id="Phobius"/>
    </source>
</evidence>
<name>A0AAP4D6B7_9PROT</name>
<evidence type="ECO:0000313" key="4">
    <source>
        <dbReference type="Proteomes" id="UP001301140"/>
    </source>
</evidence>
<sequence>MIEVHFQLAEEDRSALMRIARRRVAAAPGAGFRLGIANALAWAPLGMAVIAFADLYGQDGISVVQLNVIAGLIATWVCGTLAVSLYQRRLLADAALPRGGRFFERQTLRAEENGLEMCSAGAKSFYRWTAFSSVAEDKARLFLFLDVAEAIVVPKAALASAEREQALKSRIECPVAAASGA</sequence>
<dbReference type="Pfam" id="PF14317">
    <property type="entry name" value="YcxB"/>
    <property type="match status" value="1"/>
</dbReference>
<feature type="domain" description="YcxB-like C-terminal" evidence="2">
    <location>
        <begin position="112"/>
        <end position="168"/>
    </location>
</feature>
<comment type="caution">
    <text evidence="3">The sequence shown here is derived from an EMBL/GenBank/DDBJ whole genome shotgun (WGS) entry which is preliminary data.</text>
</comment>
<keyword evidence="4" id="KW-1185">Reference proteome</keyword>
<protein>
    <submittedName>
        <fullName evidence="3">YcxB family protein</fullName>
    </submittedName>
</protein>
<proteinExistence type="predicted"/>
<evidence type="ECO:0000313" key="3">
    <source>
        <dbReference type="EMBL" id="MDF1587259.1"/>
    </source>
</evidence>
<dbReference type="InterPro" id="IPR025588">
    <property type="entry name" value="YcxB-like_C"/>
</dbReference>
<dbReference type="EMBL" id="JARGEQ010000126">
    <property type="protein sequence ID" value="MDF1587259.1"/>
    <property type="molecule type" value="Genomic_DNA"/>
</dbReference>
<dbReference type="RefSeq" id="WP_327789678.1">
    <property type="nucleotide sequence ID" value="NZ_JARGEQ010000126.1"/>
</dbReference>
<keyword evidence="1" id="KW-0812">Transmembrane</keyword>
<evidence type="ECO:0000259" key="2">
    <source>
        <dbReference type="Pfam" id="PF14317"/>
    </source>
</evidence>
<keyword evidence="1" id="KW-0472">Membrane</keyword>
<organism evidence="3 4">
    <name type="scientific">Marinimicrococcus flavescens</name>
    <dbReference type="NCBI Taxonomy" id="3031815"/>
    <lineage>
        <taxon>Bacteria</taxon>
        <taxon>Pseudomonadati</taxon>
        <taxon>Pseudomonadota</taxon>
        <taxon>Alphaproteobacteria</taxon>
        <taxon>Geminicoccales</taxon>
        <taxon>Geminicoccaceae</taxon>
        <taxon>Marinimicrococcus</taxon>
    </lineage>
</organism>
<feature type="transmembrane region" description="Helical" evidence="1">
    <location>
        <begin position="64"/>
        <end position="86"/>
    </location>
</feature>